<gene>
    <name evidence="9" type="ORF">SAMN02744645_1230</name>
</gene>
<dbReference type="EC" id="1.1.1.133" evidence="3 6"/>
<dbReference type="EMBL" id="FQXA01000002">
    <property type="protein sequence ID" value="SHG75272.1"/>
    <property type="molecule type" value="Genomic_DNA"/>
</dbReference>
<comment type="catalytic activity">
    <reaction evidence="5 6">
        <text>dTDP-beta-L-rhamnose + NADP(+) = dTDP-4-dehydro-beta-L-rhamnose + NADPH + H(+)</text>
        <dbReference type="Rhea" id="RHEA:21796"/>
        <dbReference type="ChEBI" id="CHEBI:15378"/>
        <dbReference type="ChEBI" id="CHEBI:57510"/>
        <dbReference type="ChEBI" id="CHEBI:57783"/>
        <dbReference type="ChEBI" id="CHEBI:58349"/>
        <dbReference type="ChEBI" id="CHEBI:62830"/>
        <dbReference type="EC" id="1.1.1.133"/>
    </reaction>
</comment>
<dbReference type="Proteomes" id="UP000184000">
    <property type="component" value="Unassembled WGS sequence"/>
</dbReference>
<protein>
    <recommendedName>
        <fullName evidence="4 6">dTDP-4-dehydrorhamnose reductase</fullName>
        <ecNumber evidence="3 6">1.1.1.133</ecNumber>
    </recommendedName>
</protein>
<dbReference type="GO" id="GO:0008831">
    <property type="term" value="F:dTDP-4-dehydrorhamnose reductase activity"/>
    <property type="evidence" value="ECO:0007669"/>
    <property type="project" value="UniProtKB-EC"/>
</dbReference>
<keyword evidence="6" id="KW-0560">Oxidoreductase</keyword>
<dbReference type="Gene3D" id="3.40.50.720">
    <property type="entry name" value="NAD(P)-binding Rossmann-like Domain"/>
    <property type="match status" value="1"/>
</dbReference>
<accession>A0A1M5MDP8</accession>
<evidence type="ECO:0000313" key="10">
    <source>
        <dbReference type="Proteomes" id="UP000184000"/>
    </source>
</evidence>
<dbReference type="Gene3D" id="3.90.550.10">
    <property type="entry name" value="Spore Coat Polysaccharide Biosynthesis Protein SpsA, Chain A"/>
    <property type="match status" value="1"/>
</dbReference>
<dbReference type="InterPro" id="IPR029903">
    <property type="entry name" value="RmlD-like-bd"/>
</dbReference>
<reference evidence="9 10" key="1">
    <citation type="submission" date="2016-11" db="EMBL/GenBank/DDBJ databases">
        <authorList>
            <person name="Jaros S."/>
            <person name="Januszkiewicz K."/>
            <person name="Wedrychowicz H."/>
        </authorList>
    </citation>
    <scope>NUCLEOTIDE SEQUENCE [LARGE SCALE GENOMIC DNA]</scope>
    <source>
        <strain evidence="9 10">DSM 18231</strain>
    </source>
</reference>
<evidence type="ECO:0000256" key="6">
    <source>
        <dbReference type="RuleBase" id="RU364082"/>
    </source>
</evidence>
<dbReference type="Gene3D" id="3.90.25.10">
    <property type="entry name" value="UDP-galactose 4-epimerase, domain 1"/>
    <property type="match status" value="1"/>
</dbReference>
<dbReference type="PANTHER" id="PTHR10491">
    <property type="entry name" value="DTDP-4-DEHYDRORHAMNOSE REDUCTASE"/>
    <property type="match status" value="1"/>
</dbReference>
<organism evidence="9 10">
    <name type="scientific">Stutzerimonas xanthomarina DSM 18231</name>
    <dbReference type="NCBI Taxonomy" id="1403346"/>
    <lineage>
        <taxon>Bacteria</taxon>
        <taxon>Pseudomonadati</taxon>
        <taxon>Pseudomonadota</taxon>
        <taxon>Gammaproteobacteria</taxon>
        <taxon>Pseudomonadales</taxon>
        <taxon>Pseudomonadaceae</taxon>
        <taxon>Stutzerimonas</taxon>
    </lineage>
</organism>
<evidence type="ECO:0000256" key="3">
    <source>
        <dbReference type="ARBA" id="ARBA00012929"/>
    </source>
</evidence>
<dbReference type="UniPathway" id="UPA00124"/>
<evidence type="ECO:0000256" key="2">
    <source>
        <dbReference type="ARBA" id="ARBA00010944"/>
    </source>
</evidence>
<evidence type="ECO:0000313" key="9">
    <source>
        <dbReference type="EMBL" id="SHG75272.1"/>
    </source>
</evidence>
<dbReference type="InterPro" id="IPR036291">
    <property type="entry name" value="NAD(P)-bd_dom_sf"/>
</dbReference>
<dbReference type="InterPro" id="IPR029044">
    <property type="entry name" value="Nucleotide-diphossugar_trans"/>
</dbReference>
<dbReference type="CDD" id="cd04185">
    <property type="entry name" value="GT_2_like_b"/>
    <property type="match status" value="1"/>
</dbReference>
<dbReference type="GO" id="GO:0019305">
    <property type="term" value="P:dTDP-rhamnose biosynthetic process"/>
    <property type="evidence" value="ECO:0007669"/>
    <property type="project" value="UniProtKB-UniPathway"/>
</dbReference>
<evidence type="ECO:0000256" key="4">
    <source>
        <dbReference type="ARBA" id="ARBA00017099"/>
    </source>
</evidence>
<dbReference type="InterPro" id="IPR001173">
    <property type="entry name" value="Glyco_trans_2-like"/>
</dbReference>
<feature type="domain" description="RmlD-like substrate binding" evidence="8">
    <location>
        <begin position="352"/>
        <end position="642"/>
    </location>
</feature>
<evidence type="ECO:0000259" key="8">
    <source>
        <dbReference type="Pfam" id="PF04321"/>
    </source>
</evidence>
<proteinExistence type="inferred from homology"/>
<keyword evidence="6" id="KW-0521">NADP</keyword>
<sequence length="681" mass="75213">MDQIYAVVLSYKRKELLQRCLDAIDEQTRPCAGVIVVDNASNDGTEEMLLQSELPNLKVYVLSRNTGASGGFSAGFRLAYQQGADFVWMMDDDVIPEPDALEQLLLANERLAERKQPSSYLLSMARTEHGLLTNVPRVDERTNSIDYENWPALLDIGVIPVRPATYVSILVPRSSLAQHGLPLAPMFMWGDDTEFTLRISQNVPGYLVAASRVLHVRRVSGAIDILREPDPARIALHRHLVRNELFVARKYFRKRRVLGLFGSRLSLVAAMLARGQFAKARIILTGLLESFSFSPVPESADAPVEALGVTVRELFPKGAGETADLRLEVVSTTVIRSDASASPPPGAVENNMRILVCGAEGQVGYCLINQAASFGLDAIGLSRRALDITRVDQIYEAIERYNPALIINVAAYTNLDHAEAEVAQAEAVNRDGAANLAAAARHFDIPLFHLSSEYVFSGDGTEPYRETDQPMPNSVYGSTRRAGEQAISQTLDRFLILRTSWIYGERGNNFVKTMLNLCGKTGEVSVVSDQIGCPTRARSVARVLVELALRYCRNGDLQWGLYHYSGSSPCSWAEFATEIFREAELAGLIEQAPRVVPVTSDRLPRAAMRPAWSVLDCSLIEATFGIRPKHWREELRNVIRRMGDLPAEPCGPAPSRIPFKAYPFSIGEPARLSTNQAVNQN</sequence>
<dbReference type="SUPFAM" id="SSF51735">
    <property type="entry name" value="NAD(P)-binding Rossmann-fold domains"/>
    <property type="match status" value="1"/>
</dbReference>
<dbReference type="NCBIfam" id="TIGR01214">
    <property type="entry name" value="rmlD"/>
    <property type="match status" value="1"/>
</dbReference>
<dbReference type="UniPathway" id="UPA00281"/>
<dbReference type="AlphaFoldDB" id="A0A1M5MDP8"/>
<dbReference type="Pfam" id="PF04321">
    <property type="entry name" value="RmlD_sub_bind"/>
    <property type="match status" value="1"/>
</dbReference>
<comment type="cofactor">
    <cofactor evidence="6">
        <name>Mg(2+)</name>
        <dbReference type="ChEBI" id="CHEBI:18420"/>
    </cofactor>
    <text evidence="6">Binds 1 Mg(2+) ion per monomer.</text>
</comment>
<comment type="function">
    <text evidence="6">Catalyzes the reduction of dTDP-6-deoxy-L-lyxo-4-hexulose to yield dTDP-L-rhamnose.</text>
</comment>
<feature type="domain" description="Glycosyltransferase 2-like" evidence="7">
    <location>
        <begin position="7"/>
        <end position="106"/>
    </location>
</feature>
<dbReference type="GO" id="GO:0005829">
    <property type="term" value="C:cytosol"/>
    <property type="evidence" value="ECO:0007669"/>
    <property type="project" value="TreeGrafter"/>
</dbReference>
<dbReference type="SUPFAM" id="SSF53448">
    <property type="entry name" value="Nucleotide-diphospho-sugar transferases"/>
    <property type="match status" value="1"/>
</dbReference>
<dbReference type="PANTHER" id="PTHR10491:SF4">
    <property type="entry name" value="METHIONINE ADENOSYLTRANSFERASE 2 SUBUNIT BETA"/>
    <property type="match status" value="1"/>
</dbReference>
<dbReference type="CDD" id="cd05254">
    <property type="entry name" value="dTDP_HR_like_SDR_e"/>
    <property type="match status" value="1"/>
</dbReference>
<dbReference type="RefSeq" id="WP_073299651.1">
    <property type="nucleotide sequence ID" value="NZ_FQXA01000002.1"/>
</dbReference>
<comment type="pathway">
    <text evidence="1 6">Carbohydrate biosynthesis; dTDP-L-rhamnose biosynthesis.</text>
</comment>
<evidence type="ECO:0000256" key="5">
    <source>
        <dbReference type="ARBA" id="ARBA00048200"/>
    </source>
</evidence>
<evidence type="ECO:0000256" key="1">
    <source>
        <dbReference type="ARBA" id="ARBA00004781"/>
    </source>
</evidence>
<name>A0A1M5MDP8_9GAMM</name>
<dbReference type="GO" id="GO:0009243">
    <property type="term" value="P:O antigen biosynthetic process"/>
    <property type="evidence" value="ECO:0007669"/>
    <property type="project" value="UniProtKB-UniPathway"/>
</dbReference>
<dbReference type="Pfam" id="PF00535">
    <property type="entry name" value="Glycos_transf_2"/>
    <property type="match status" value="1"/>
</dbReference>
<dbReference type="GeneID" id="98638376"/>
<dbReference type="InterPro" id="IPR005913">
    <property type="entry name" value="dTDP_dehydrorham_reduct"/>
</dbReference>
<comment type="similarity">
    <text evidence="2 6">Belongs to the dTDP-4-dehydrorhamnose reductase family.</text>
</comment>
<evidence type="ECO:0000259" key="7">
    <source>
        <dbReference type="Pfam" id="PF00535"/>
    </source>
</evidence>